<dbReference type="NCBIfam" id="TIGR00755">
    <property type="entry name" value="ksgA"/>
    <property type="match status" value="1"/>
</dbReference>
<dbReference type="Gene3D" id="3.40.50.150">
    <property type="entry name" value="Vaccinia Virus protein VP39"/>
    <property type="match status" value="1"/>
</dbReference>
<feature type="binding site" evidence="11">
    <location>
        <position position="151"/>
    </location>
    <ligand>
        <name>S-adenosyl-L-methionine</name>
        <dbReference type="ChEBI" id="CHEBI:59789"/>
    </ligand>
</feature>
<evidence type="ECO:0000256" key="9">
    <source>
        <dbReference type="ARBA" id="ARBA00023128"/>
    </source>
</evidence>
<dbReference type="SMART" id="SM00650">
    <property type="entry name" value="rADc"/>
    <property type="match status" value="1"/>
</dbReference>
<dbReference type="InterPro" id="IPR023165">
    <property type="entry name" value="rRNA_Ade_diMease-like_C"/>
</dbReference>
<dbReference type="EC" id="2.1.1.-" evidence="12"/>
<evidence type="ECO:0000256" key="12">
    <source>
        <dbReference type="RuleBase" id="RU362106"/>
    </source>
</evidence>
<keyword evidence="15" id="KW-1185">Reference proteome</keyword>
<evidence type="ECO:0000256" key="1">
    <source>
        <dbReference type="ARBA" id="ARBA00004173"/>
    </source>
</evidence>
<evidence type="ECO:0000256" key="3">
    <source>
        <dbReference type="ARBA" id="ARBA00022603"/>
    </source>
</evidence>
<evidence type="ECO:0000256" key="10">
    <source>
        <dbReference type="ARBA" id="ARBA00023163"/>
    </source>
</evidence>
<feature type="binding site" evidence="11">
    <location>
        <position position="207"/>
    </location>
    <ligand>
        <name>S-adenosyl-L-methionine</name>
        <dbReference type="ChEBI" id="CHEBI:59789"/>
    </ligand>
</feature>
<dbReference type="InterPro" id="IPR020598">
    <property type="entry name" value="rRNA_Ade_methylase_Trfase_N"/>
</dbReference>
<evidence type="ECO:0000256" key="11">
    <source>
        <dbReference type="PROSITE-ProRule" id="PRU01026"/>
    </source>
</evidence>
<dbReference type="GO" id="GO:0034246">
    <property type="term" value="F:mitochondrial transcription factor activity"/>
    <property type="evidence" value="ECO:0007669"/>
    <property type="project" value="TreeGrafter"/>
</dbReference>
<feature type="binding site" evidence="11">
    <location>
        <position position="177"/>
    </location>
    <ligand>
        <name>S-adenosyl-L-methionine</name>
        <dbReference type="ChEBI" id="CHEBI:59789"/>
    </ligand>
</feature>
<evidence type="ECO:0000256" key="2">
    <source>
        <dbReference type="ARBA" id="ARBA00022552"/>
    </source>
</evidence>
<comment type="subcellular location">
    <subcellularLocation>
        <location evidence="1">Mitochondrion</location>
    </subcellularLocation>
</comment>
<dbReference type="FunFam" id="3.40.50.150:FF:000109">
    <property type="entry name" value="rRNA adenine N(6)-methyltransferase"/>
    <property type="match status" value="1"/>
</dbReference>
<evidence type="ECO:0000313" key="15">
    <source>
        <dbReference type="Proteomes" id="UP000887116"/>
    </source>
</evidence>
<feature type="domain" description="Ribosomal RNA adenine methylase transferase N-terminal" evidence="13">
    <location>
        <begin position="109"/>
        <end position="300"/>
    </location>
</feature>
<keyword evidence="2 12" id="KW-0698">rRNA processing</keyword>
<keyword evidence="9" id="KW-0496">Mitochondrion</keyword>
<feature type="binding site" evidence="11">
    <location>
        <position position="102"/>
    </location>
    <ligand>
        <name>S-adenosyl-L-methionine</name>
        <dbReference type="ChEBI" id="CHEBI:59789"/>
    </ligand>
</feature>
<evidence type="ECO:0000256" key="6">
    <source>
        <dbReference type="ARBA" id="ARBA00022884"/>
    </source>
</evidence>
<dbReference type="FunFam" id="1.10.8.100:FF:000006">
    <property type="entry name" value="rRNA adenine N(6)-methyltransferase"/>
    <property type="match status" value="1"/>
</dbReference>
<accession>A0A8X6GLA4</accession>
<keyword evidence="5 11" id="KW-0949">S-adenosyl-L-methionine</keyword>
<dbReference type="HAMAP" id="MF_00607">
    <property type="entry name" value="16SrRNA_methyltr_A"/>
    <property type="match status" value="1"/>
</dbReference>
<dbReference type="AlphaFoldDB" id="A0A8X6GLA4"/>
<evidence type="ECO:0000259" key="13">
    <source>
        <dbReference type="SMART" id="SM00650"/>
    </source>
</evidence>
<dbReference type="OrthoDB" id="16079at2759"/>
<dbReference type="InterPro" id="IPR001737">
    <property type="entry name" value="KsgA/Erm"/>
</dbReference>
<dbReference type="InterPro" id="IPR011530">
    <property type="entry name" value="rRNA_adenine_dimethylase"/>
</dbReference>
<keyword evidence="7" id="KW-0809">Transit peptide</keyword>
<name>A0A8X6GLA4_TRICU</name>
<proteinExistence type="inferred from homology"/>
<dbReference type="GO" id="GO:0000179">
    <property type="term" value="F:rRNA (adenine-N6,N6-)-dimethyltransferase activity"/>
    <property type="evidence" value="ECO:0007669"/>
    <property type="project" value="UniProtKB-UniRule"/>
</dbReference>
<organism evidence="14 15">
    <name type="scientific">Trichonephila clavata</name>
    <name type="common">Joro spider</name>
    <name type="synonym">Nephila clavata</name>
    <dbReference type="NCBI Taxonomy" id="2740835"/>
    <lineage>
        <taxon>Eukaryota</taxon>
        <taxon>Metazoa</taxon>
        <taxon>Ecdysozoa</taxon>
        <taxon>Arthropoda</taxon>
        <taxon>Chelicerata</taxon>
        <taxon>Arachnida</taxon>
        <taxon>Araneae</taxon>
        <taxon>Araneomorphae</taxon>
        <taxon>Entelegynae</taxon>
        <taxon>Araneoidea</taxon>
        <taxon>Nephilidae</taxon>
        <taxon>Trichonephila</taxon>
    </lineage>
</organism>
<protein>
    <recommendedName>
        <fullName evidence="12">rRNA adenine N(6)-methyltransferase</fullName>
        <ecNumber evidence="12">2.1.1.-</ecNumber>
    </recommendedName>
</protein>
<feature type="binding site" evidence="11">
    <location>
        <position position="104"/>
    </location>
    <ligand>
        <name>S-adenosyl-L-methionine</name>
        <dbReference type="ChEBI" id="CHEBI:59789"/>
    </ligand>
</feature>
<evidence type="ECO:0000256" key="8">
    <source>
        <dbReference type="ARBA" id="ARBA00023015"/>
    </source>
</evidence>
<evidence type="ECO:0000256" key="7">
    <source>
        <dbReference type="ARBA" id="ARBA00022946"/>
    </source>
</evidence>
<dbReference type="SUPFAM" id="SSF53335">
    <property type="entry name" value="S-adenosyl-L-methionine-dependent methyltransferases"/>
    <property type="match status" value="1"/>
</dbReference>
<comment type="caution">
    <text evidence="14">The sequence shown here is derived from an EMBL/GenBank/DDBJ whole genome shotgun (WGS) entry which is preliminary data.</text>
</comment>
<dbReference type="GO" id="GO:0005759">
    <property type="term" value="C:mitochondrial matrix"/>
    <property type="evidence" value="ECO:0007669"/>
    <property type="project" value="TreeGrafter"/>
</dbReference>
<dbReference type="Proteomes" id="UP000887116">
    <property type="component" value="Unassembled WGS sequence"/>
</dbReference>
<keyword evidence="6 11" id="KW-0694">RNA-binding</keyword>
<dbReference type="CDD" id="cd02440">
    <property type="entry name" value="AdoMet_MTases"/>
    <property type="match status" value="1"/>
</dbReference>
<dbReference type="InterPro" id="IPR029063">
    <property type="entry name" value="SAM-dependent_MTases_sf"/>
</dbReference>
<dbReference type="PANTHER" id="PTHR11727:SF17">
    <property type="entry name" value="DIMETHYLADENOSINE TRANSFERASE 1, MITOCHONDRIAL"/>
    <property type="match status" value="1"/>
</dbReference>
<reference evidence="14" key="1">
    <citation type="submission" date="2020-07" db="EMBL/GenBank/DDBJ databases">
        <title>Multicomponent nature underlies the extraordinary mechanical properties of spider dragline silk.</title>
        <authorList>
            <person name="Kono N."/>
            <person name="Nakamura H."/>
            <person name="Mori M."/>
            <person name="Yoshida Y."/>
            <person name="Ohtoshi R."/>
            <person name="Malay A.D."/>
            <person name="Moran D.A.P."/>
            <person name="Tomita M."/>
            <person name="Numata K."/>
            <person name="Arakawa K."/>
        </authorList>
    </citation>
    <scope>NUCLEOTIDE SEQUENCE</scope>
</reference>
<evidence type="ECO:0000256" key="5">
    <source>
        <dbReference type="ARBA" id="ARBA00022691"/>
    </source>
</evidence>
<dbReference type="GO" id="GO:0003723">
    <property type="term" value="F:RNA binding"/>
    <property type="evidence" value="ECO:0007669"/>
    <property type="project" value="UniProtKB-UniRule"/>
</dbReference>
<keyword evidence="8" id="KW-0805">Transcription regulation</keyword>
<evidence type="ECO:0000256" key="4">
    <source>
        <dbReference type="ARBA" id="ARBA00022679"/>
    </source>
</evidence>
<feature type="binding site" evidence="11">
    <location>
        <position position="129"/>
    </location>
    <ligand>
        <name>S-adenosyl-L-methionine</name>
        <dbReference type="ChEBI" id="CHEBI:59789"/>
    </ligand>
</feature>
<evidence type="ECO:0000313" key="14">
    <source>
        <dbReference type="EMBL" id="GFR06168.1"/>
    </source>
</evidence>
<keyword evidence="10" id="KW-0804">Transcription</keyword>
<dbReference type="EMBL" id="BMAO01016086">
    <property type="protein sequence ID" value="GFR06168.1"/>
    <property type="molecule type" value="Genomic_DNA"/>
</dbReference>
<sequence>MQTINKITDSRDPSYLQSFKSWYLLGRREQRGDNKATVAEGLHEVEKKEHVKIWARCKFNAVIKSSLQHKNDTALQRLPPLPTPRDLLKLYKIRAQRHLSQNFLLDSRITNKIVTTTGNIKNCYVCEVGPGPGNITRNILQNGAKQVIVIEKDRRFLPALELLADASGGRMKIILGDIMDLHLENILPSNLSSGWTLYPPPLYIIGNLPFNISTPLIIKWLKHCSTHTGPFVHGRTQLTLTFQKEVGDRMVADAGSDARCRLSIICQYLCHVNYLFTIPGRAFFPKPEVDVAVVKFTPRIRPLINQPFPIVQKIITTIFQHRQKFCRFGIKNLFPENRPELVEELINKAKINPETKAFQLEMEEFNALCNVYNDICQNNKNILEYDFRIKKAYKNVDSSLENENVNKDI</sequence>
<keyword evidence="4 11" id="KW-0808">Transferase</keyword>
<dbReference type="GO" id="GO:0006391">
    <property type="term" value="P:transcription initiation at mitochondrial promoter"/>
    <property type="evidence" value="ECO:0007669"/>
    <property type="project" value="TreeGrafter"/>
</dbReference>
<dbReference type="PANTHER" id="PTHR11727">
    <property type="entry name" value="DIMETHYLADENOSINE TRANSFERASE"/>
    <property type="match status" value="1"/>
</dbReference>
<comment type="similarity">
    <text evidence="11 12">Belongs to the class I-like SAM-binding methyltransferase superfamily. rRNA adenine N(6)-methyltransferase family.</text>
</comment>
<dbReference type="PROSITE" id="PS51689">
    <property type="entry name" value="SAM_RNA_A_N6_MT"/>
    <property type="match status" value="1"/>
</dbReference>
<dbReference type="Gene3D" id="1.10.8.100">
    <property type="entry name" value="Ribosomal RNA adenine dimethylase-like, domain 2"/>
    <property type="match status" value="1"/>
</dbReference>
<dbReference type="Pfam" id="PF00398">
    <property type="entry name" value="RrnaAD"/>
    <property type="match status" value="1"/>
</dbReference>
<keyword evidence="3 11" id="KW-0489">Methyltransferase</keyword>
<gene>
    <name evidence="14" type="primary">tfb1m</name>
    <name evidence="14" type="ORF">TNCT_434061</name>
</gene>